<dbReference type="PANTHER" id="PTHR46797">
    <property type="entry name" value="HTH-TYPE TRANSCRIPTIONAL REGULATOR"/>
    <property type="match status" value="1"/>
</dbReference>
<comment type="caution">
    <text evidence="5">The sequence shown here is derived from an EMBL/GenBank/DDBJ whole genome shotgun (WGS) entry which is preliminary data.</text>
</comment>
<evidence type="ECO:0000313" key="5">
    <source>
        <dbReference type="EMBL" id="MEB4796915.1"/>
    </source>
</evidence>
<dbReference type="EMBL" id="JAROBY010000041">
    <property type="protein sequence ID" value="MEB4796915.1"/>
    <property type="molecule type" value="Genomic_DNA"/>
</dbReference>
<proteinExistence type="predicted"/>
<feature type="domain" description="HTH cro/C1-type" evidence="4">
    <location>
        <begin position="12"/>
        <end position="66"/>
    </location>
</feature>
<evidence type="ECO:0000259" key="4">
    <source>
        <dbReference type="PROSITE" id="PS50943"/>
    </source>
</evidence>
<dbReference type="CDD" id="cd00093">
    <property type="entry name" value="HTH_XRE"/>
    <property type="match status" value="1"/>
</dbReference>
<dbReference type="Pfam" id="PF01381">
    <property type="entry name" value="HTH_3"/>
    <property type="match status" value="1"/>
</dbReference>
<dbReference type="InterPro" id="IPR001387">
    <property type="entry name" value="Cro/C1-type_HTH"/>
</dbReference>
<dbReference type="Gene3D" id="1.10.260.40">
    <property type="entry name" value="lambda repressor-like DNA-binding domains"/>
    <property type="match status" value="1"/>
</dbReference>
<dbReference type="RefSeq" id="WP_127455139.1">
    <property type="nucleotide sequence ID" value="NZ_JAROBY010000041.1"/>
</dbReference>
<dbReference type="Proteomes" id="UP001355653">
    <property type="component" value="Unassembled WGS sequence"/>
</dbReference>
<organism evidence="5 6">
    <name type="scientific">Paenibacillus chondroitinus</name>
    <dbReference type="NCBI Taxonomy" id="59842"/>
    <lineage>
        <taxon>Bacteria</taxon>
        <taxon>Bacillati</taxon>
        <taxon>Bacillota</taxon>
        <taxon>Bacilli</taxon>
        <taxon>Bacillales</taxon>
        <taxon>Paenibacillaceae</taxon>
        <taxon>Paenibacillus</taxon>
    </lineage>
</organism>
<keyword evidence="2" id="KW-0238">DNA-binding</keyword>
<dbReference type="InterPro" id="IPR010982">
    <property type="entry name" value="Lambda_DNA-bd_dom_sf"/>
</dbReference>
<evidence type="ECO:0000256" key="2">
    <source>
        <dbReference type="ARBA" id="ARBA00023125"/>
    </source>
</evidence>
<keyword evidence="3" id="KW-0804">Transcription</keyword>
<dbReference type="SMART" id="SM00530">
    <property type="entry name" value="HTH_XRE"/>
    <property type="match status" value="1"/>
</dbReference>
<dbReference type="SUPFAM" id="SSF47413">
    <property type="entry name" value="lambda repressor-like DNA-binding domains"/>
    <property type="match status" value="1"/>
</dbReference>
<evidence type="ECO:0000313" key="6">
    <source>
        <dbReference type="Proteomes" id="UP001355653"/>
    </source>
</evidence>
<reference evidence="5 6" key="1">
    <citation type="submission" date="2023-03" db="EMBL/GenBank/DDBJ databases">
        <title>Bacillus Genome Sequencing.</title>
        <authorList>
            <person name="Dunlap C."/>
        </authorList>
    </citation>
    <scope>NUCLEOTIDE SEQUENCE [LARGE SCALE GENOMIC DNA]</scope>
    <source>
        <strain evidence="5 6">NRS-1351</strain>
    </source>
</reference>
<dbReference type="PANTHER" id="PTHR46797:SF23">
    <property type="entry name" value="HTH-TYPE TRANSCRIPTIONAL REGULATOR SUTR"/>
    <property type="match status" value="1"/>
</dbReference>
<evidence type="ECO:0000256" key="3">
    <source>
        <dbReference type="ARBA" id="ARBA00023163"/>
    </source>
</evidence>
<dbReference type="InterPro" id="IPR050807">
    <property type="entry name" value="TransReg_Diox_bact_type"/>
</dbReference>
<protein>
    <submittedName>
        <fullName evidence="5">Helix-turn-helix transcriptional regulator</fullName>
    </submittedName>
</protein>
<gene>
    <name evidence="5" type="ORF">P5G65_23730</name>
</gene>
<evidence type="ECO:0000256" key="1">
    <source>
        <dbReference type="ARBA" id="ARBA00023015"/>
    </source>
</evidence>
<accession>A0ABU6DGM4</accession>
<sequence length="118" mass="13791">MSYFYQEVGRNIRFYRKLRNLTQADLGGRINFDQSYVGKIERGEINVSLETVEKIADSLQIIPNQLFENKQKLKSEAERVHLEKINLMLTGKTSKELKHIQHIVKEILLLQECEKGSQ</sequence>
<name>A0ABU6DGM4_9BACL</name>
<keyword evidence="6" id="KW-1185">Reference proteome</keyword>
<dbReference type="PROSITE" id="PS50943">
    <property type="entry name" value="HTH_CROC1"/>
    <property type="match status" value="1"/>
</dbReference>
<keyword evidence="1" id="KW-0805">Transcription regulation</keyword>